<sequence>MIRYGADRLFELAGAALRHPGPDEVEVTLGREQVALTRFADSRIHQNVHRLDHHVRVRVVVDGGEAGARVGSATSGLLTPEGVRRAVDRAYQIARTVPGNPDFAGLPAGGTTYDSVRRDDPDTARCPPARRADLVAALLRSLPAGTDGAGALETTGNELAIVNSRGVRAYDAGTRAALSILATAGDSTGYAEGVAVGLAGLDPVTLGSRAGEKARLGAGLRELAPGSYPVVLEPCATAVLLHRLAHAFAGRAVREGSSPLADRLGAPICAPAVTLSDDPLSSALPAAPFDAEGIPRRRTILVDRGVAVGLTYDSAAARMGGTESTGHALAPPNPLSGLPTHLFMAAGSETTESLVGRIDRGIYVTRFHYTNVVHPVRTTVTGTTRDGTFLIENGRIVGGIRNLRFTQSVLEALSGVEAVGREGQVATERFYGDAYAPPLCLSSFAFTSASTH</sequence>
<feature type="domain" description="Metalloprotease TldD/E central" evidence="5">
    <location>
        <begin position="157"/>
        <end position="215"/>
    </location>
</feature>
<evidence type="ECO:0000256" key="1">
    <source>
        <dbReference type="ARBA" id="ARBA00005836"/>
    </source>
</evidence>
<dbReference type="RefSeq" id="WP_364217049.1">
    <property type="nucleotide sequence ID" value="NZ_JBCGDC010000026.1"/>
</dbReference>
<accession>A0ABV5CP51</accession>
<dbReference type="Pfam" id="PF19289">
    <property type="entry name" value="PmbA_TldD_3rd"/>
    <property type="match status" value="1"/>
</dbReference>
<dbReference type="InterPro" id="IPR002510">
    <property type="entry name" value="Metalloprtase-TldD/E_N"/>
</dbReference>
<comment type="caution">
    <text evidence="6">The sequence shown here is derived from an EMBL/GenBank/DDBJ whole genome shotgun (WGS) entry which is preliminary data.</text>
</comment>
<dbReference type="SUPFAM" id="SSF111283">
    <property type="entry name" value="Putative modulator of DNA gyrase, PmbA/TldD"/>
    <property type="match status" value="1"/>
</dbReference>
<dbReference type="Pfam" id="PF01523">
    <property type="entry name" value="PmbA_TldD_1st"/>
    <property type="match status" value="1"/>
</dbReference>
<dbReference type="InterPro" id="IPR035068">
    <property type="entry name" value="TldD/PmbA_N"/>
</dbReference>
<comment type="similarity">
    <text evidence="1">Belongs to the peptidase U62 family.</text>
</comment>
<feature type="domain" description="Metalloprotease TldD/E N-terminal" evidence="3">
    <location>
        <begin position="27"/>
        <end position="94"/>
    </location>
</feature>
<keyword evidence="7" id="KW-1185">Reference proteome</keyword>
<organism evidence="6 7">
    <name type="scientific">Polymorphospora lycopeni</name>
    <dbReference type="NCBI Taxonomy" id="3140240"/>
    <lineage>
        <taxon>Bacteria</taxon>
        <taxon>Bacillati</taxon>
        <taxon>Actinomycetota</taxon>
        <taxon>Actinomycetes</taxon>
        <taxon>Micromonosporales</taxon>
        <taxon>Micromonosporaceae</taxon>
        <taxon>Polymorphospora</taxon>
    </lineage>
</organism>
<evidence type="ECO:0000259" key="5">
    <source>
        <dbReference type="Pfam" id="PF19290"/>
    </source>
</evidence>
<evidence type="ECO:0000259" key="4">
    <source>
        <dbReference type="Pfam" id="PF19289"/>
    </source>
</evidence>
<dbReference type="PANTHER" id="PTHR43666:SF1">
    <property type="entry name" value="CONSERVED PROTEIN"/>
    <property type="match status" value="1"/>
</dbReference>
<dbReference type="InterPro" id="IPR045570">
    <property type="entry name" value="Metalloprtase-TldD/E_cen_dom"/>
</dbReference>
<dbReference type="Gene3D" id="3.30.2290.10">
    <property type="entry name" value="PmbA/TldD superfamily"/>
    <property type="match status" value="1"/>
</dbReference>
<dbReference type="InterPro" id="IPR045569">
    <property type="entry name" value="Metalloprtase-TldD/E_C"/>
</dbReference>
<evidence type="ECO:0000313" key="6">
    <source>
        <dbReference type="EMBL" id="MFB6393774.1"/>
    </source>
</evidence>
<dbReference type="Proteomes" id="UP001582793">
    <property type="component" value="Unassembled WGS sequence"/>
</dbReference>
<proteinExistence type="inferred from homology"/>
<dbReference type="EMBL" id="JBCGDC010000026">
    <property type="protein sequence ID" value="MFB6393774.1"/>
    <property type="molecule type" value="Genomic_DNA"/>
</dbReference>
<reference evidence="6 7" key="1">
    <citation type="submission" date="2024-04" db="EMBL/GenBank/DDBJ databases">
        <title>Polymorphospora sp. isolated from Baiyangdian Lake in Xiong'an New Area.</title>
        <authorList>
            <person name="Zhang X."/>
            <person name="Liu J."/>
        </authorList>
    </citation>
    <scope>NUCLEOTIDE SEQUENCE [LARGE SCALE GENOMIC DNA]</scope>
    <source>
        <strain evidence="6 7">2-325</strain>
    </source>
</reference>
<dbReference type="Pfam" id="PF19290">
    <property type="entry name" value="PmbA_TldD_2nd"/>
    <property type="match status" value="1"/>
</dbReference>
<dbReference type="InterPro" id="IPR036059">
    <property type="entry name" value="TldD/PmbA_sf"/>
</dbReference>
<dbReference type="PANTHER" id="PTHR43666">
    <property type="entry name" value="TLDD PROTEIN"/>
    <property type="match status" value="1"/>
</dbReference>
<name>A0ABV5CP51_9ACTN</name>
<feature type="region of interest" description="Disordered" evidence="2">
    <location>
        <begin position="102"/>
        <end position="122"/>
    </location>
</feature>
<feature type="domain" description="Metalloprotease TldD/E C-terminal" evidence="4">
    <location>
        <begin position="225"/>
        <end position="447"/>
    </location>
</feature>
<protein>
    <submittedName>
        <fullName evidence="6">TldD/PmbA family protein</fullName>
    </submittedName>
</protein>
<evidence type="ECO:0000256" key="2">
    <source>
        <dbReference type="SAM" id="MobiDB-lite"/>
    </source>
</evidence>
<gene>
    <name evidence="6" type="ORF">AAFH96_11720</name>
</gene>
<evidence type="ECO:0000313" key="7">
    <source>
        <dbReference type="Proteomes" id="UP001582793"/>
    </source>
</evidence>
<evidence type="ECO:0000259" key="3">
    <source>
        <dbReference type="Pfam" id="PF01523"/>
    </source>
</evidence>